<proteinExistence type="predicted"/>
<sequence>MGFKTSQRMLDSNQSISSNHNNSQLPAVSSPSQMDVSSYNNIEHSTKKILSPNPLLSPMKDDTSCKDCPTAVSSVSTIHPHHSVSNYDPSVSRLNLPKNVIENLEKLVNQKPKPAVSNADPDAPTPGMKIRFYSTLFVMATIGILGLIANSYGNSRFSGFVIAFVTLFSFHWLWINGSGLSRQKKAYFNEKNVLETYKVYDREFGHLFTKEPDTPGNCCGPPPMQSDSNFPSNPVQNVANDLLAQFKMPPKEKVEFSGGTNVQDHYGNMYDNIRRINQEMDLMAKAKQANSDSEKQPDGSTSKFNGTSSFFNDQLIPHAQSTPLVPAEIPLPGQINNKKNSNKIKKQ</sequence>
<evidence type="ECO:0000313" key="2">
    <source>
        <dbReference type="WBParaSite" id="PS1159_v2.g1611.t1"/>
    </source>
</evidence>
<organism evidence="1 2">
    <name type="scientific">Panagrolaimus sp. PS1159</name>
    <dbReference type="NCBI Taxonomy" id="55785"/>
    <lineage>
        <taxon>Eukaryota</taxon>
        <taxon>Metazoa</taxon>
        <taxon>Ecdysozoa</taxon>
        <taxon>Nematoda</taxon>
        <taxon>Chromadorea</taxon>
        <taxon>Rhabditida</taxon>
        <taxon>Tylenchina</taxon>
        <taxon>Panagrolaimomorpha</taxon>
        <taxon>Panagrolaimoidea</taxon>
        <taxon>Panagrolaimidae</taxon>
        <taxon>Panagrolaimus</taxon>
    </lineage>
</organism>
<dbReference type="WBParaSite" id="PS1159_v2.g1611.t1">
    <property type="protein sequence ID" value="PS1159_v2.g1611.t1"/>
    <property type="gene ID" value="PS1159_v2.g1611"/>
</dbReference>
<accession>A0AC35FEJ9</accession>
<dbReference type="Proteomes" id="UP000887580">
    <property type="component" value="Unplaced"/>
</dbReference>
<reference evidence="2" key="1">
    <citation type="submission" date="2022-11" db="UniProtKB">
        <authorList>
            <consortium name="WormBaseParasite"/>
        </authorList>
    </citation>
    <scope>IDENTIFICATION</scope>
</reference>
<name>A0AC35FEJ9_9BILA</name>
<evidence type="ECO:0000313" key="1">
    <source>
        <dbReference type="Proteomes" id="UP000887580"/>
    </source>
</evidence>
<protein>
    <submittedName>
        <fullName evidence="2">Uncharacterized protein</fullName>
    </submittedName>
</protein>